<dbReference type="Pfam" id="PF08691">
    <property type="entry name" value="Nse5"/>
    <property type="match status" value="1"/>
</dbReference>
<dbReference type="GO" id="GO:0042030">
    <property type="term" value="F:ATPase inhibitor activity"/>
    <property type="evidence" value="ECO:0007669"/>
    <property type="project" value="EnsemblFungi"/>
</dbReference>
<evidence type="ECO:0000313" key="2">
    <source>
        <dbReference type="Proteomes" id="UP000001640"/>
    </source>
</evidence>
<name>G0VJA4_NAUCA</name>
<dbReference type="EMBL" id="HE576759">
    <property type="protein sequence ID" value="CCC71583.1"/>
    <property type="molecule type" value="Genomic_DNA"/>
</dbReference>
<dbReference type="OrthoDB" id="4050598at2759"/>
<dbReference type="OMA" id="LLRCQLF"/>
<dbReference type="AlphaFoldDB" id="G0VJA4"/>
<dbReference type="InterPro" id="IPR014803">
    <property type="entry name" value="DNA_repair_Nse5/Nse6"/>
</dbReference>
<dbReference type="GeneID" id="96905260"/>
<accession>G0VJA4</accession>
<dbReference type="GO" id="GO:0019789">
    <property type="term" value="F:SUMO transferase activity"/>
    <property type="evidence" value="ECO:0007669"/>
    <property type="project" value="EnsemblFungi"/>
</dbReference>
<dbReference type="eggNOG" id="ENOG502QU63">
    <property type="taxonomic scope" value="Eukaryota"/>
</dbReference>
<evidence type="ECO:0000313" key="1">
    <source>
        <dbReference type="EMBL" id="CCC71583.1"/>
    </source>
</evidence>
<dbReference type="Proteomes" id="UP000001640">
    <property type="component" value="Chromosome 8"/>
</dbReference>
<dbReference type="GO" id="GO:0006281">
    <property type="term" value="P:DNA repair"/>
    <property type="evidence" value="ECO:0007669"/>
    <property type="project" value="EnsemblFungi"/>
</dbReference>
<dbReference type="STRING" id="1064592.G0VJA4"/>
<dbReference type="KEGG" id="ncs:NCAS_0H02730"/>
<reference evidence="1 2" key="1">
    <citation type="journal article" date="2011" name="Proc. Natl. Acad. Sci. U.S.A.">
        <title>Evolutionary erosion of yeast sex chromosomes by mating-type switching accidents.</title>
        <authorList>
            <person name="Gordon J.L."/>
            <person name="Armisen D."/>
            <person name="Proux-Wera E."/>
            <person name="Oheigeartaigh S.S."/>
            <person name="Byrne K.P."/>
            <person name="Wolfe K.H."/>
        </authorList>
    </citation>
    <scope>NUCLEOTIDE SEQUENCE [LARGE SCALE GENOMIC DNA]</scope>
    <source>
        <strain evidence="2">ATCC 76901 / BCRC 22586 / CBS 4309 / NBRC 1992 / NRRL Y-12630</strain>
    </source>
</reference>
<organism evidence="1 2">
    <name type="scientific">Naumovozyma castellii</name>
    <name type="common">Yeast</name>
    <name type="synonym">Saccharomyces castellii</name>
    <dbReference type="NCBI Taxonomy" id="27288"/>
    <lineage>
        <taxon>Eukaryota</taxon>
        <taxon>Fungi</taxon>
        <taxon>Dikarya</taxon>
        <taxon>Ascomycota</taxon>
        <taxon>Saccharomycotina</taxon>
        <taxon>Saccharomycetes</taxon>
        <taxon>Saccharomycetales</taxon>
        <taxon>Saccharomycetaceae</taxon>
        <taxon>Naumovozyma</taxon>
    </lineage>
</organism>
<protein>
    <submittedName>
        <fullName evidence="1">Uncharacterized protein</fullName>
    </submittedName>
</protein>
<gene>
    <name evidence="1" type="primary">NCAS0H02730</name>
    <name evidence="1" type="ordered locus">NCAS_0H02730</name>
</gene>
<proteinExistence type="predicted"/>
<dbReference type="RefSeq" id="XP_003677930.1">
    <property type="nucleotide sequence ID" value="XM_003677882.1"/>
</dbReference>
<dbReference type="GO" id="GO:0030915">
    <property type="term" value="C:Smc5-Smc6 complex"/>
    <property type="evidence" value="ECO:0007669"/>
    <property type="project" value="EnsemblFungi"/>
</dbReference>
<dbReference type="InParanoid" id="G0VJA4"/>
<dbReference type="FunCoup" id="G0VJA4">
    <property type="interactions" value="62"/>
</dbReference>
<dbReference type="HOGENOM" id="CLU_035923_0_0_1"/>
<reference key="2">
    <citation type="submission" date="2011-08" db="EMBL/GenBank/DDBJ databases">
        <title>Genome sequence of Naumovozyma castellii.</title>
        <authorList>
            <person name="Gordon J.L."/>
            <person name="Armisen D."/>
            <person name="Proux-Wera E."/>
            <person name="OhEigeartaigh S.S."/>
            <person name="Byrne K.P."/>
            <person name="Wolfe K.H."/>
        </authorList>
    </citation>
    <scope>NUCLEOTIDE SEQUENCE</scope>
    <source>
        <strain>Type strain:CBS 4309</strain>
    </source>
</reference>
<sequence>MSCSKSISYVLGDKKSNDLPHYFVELTESHLAVFEMLNSMCLLDDYDHLLFYLECQINETKILTIPPFDICLILMTLVTISGHYKEQFLRTSDTYNFTRETMNNRAIKILRFYLKVLRDFDTDKYQQYDLELLRCQFFLAIDTLIPKTLRKKFFRSKRMKVDTSRVLYVEKLEDDTISLGTIENPYRSYISCLEQKKTVIGNTLLTLKLSEPGEFINMILWTLLTSLQDDTALYTSCHDVWIPLLDILIDLFDLKHKYFLRNEIVRGISATLFVQRLTESPLALFFRSFGTTQFTARFCEYVFVNCSYNLEYDDDFKTEIHPVYRGENRLSNLYIPRMRYTKMYKIRKSLSLRRNIVGACLKLLVTVPNKHILTSPRIASDTLIDQICVTLAKFSDVDQFKSFFFTDSLSQELYFIPLLAEGTLAELFYNSGKLVKNLDEKQPLRFMENLSNVDNYLLYCADLFEKGFFMTESNQHITNVTLTEMRKTDVCLLVLLRYLLQFEMNHAIISLPAYGKLLDTIKINDTNRQQMLATHESKIKIPPLYPIVTQMSQN</sequence>
<keyword evidence="2" id="KW-1185">Reference proteome</keyword>